<evidence type="ECO:0000256" key="1">
    <source>
        <dbReference type="ARBA" id="ARBA00005322"/>
    </source>
</evidence>
<comment type="similarity">
    <text evidence="1">Belongs to the FlgM family.</text>
</comment>
<dbReference type="EMBL" id="JAAAUB010000006">
    <property type="protein sequence ID" value="NMH16625.1"/>
    <property type="molecule type" value="Genomic_DNA"/>
</dbReference>
<dbReference type="Proteomes" id="UP000669605">
    <property type="component" value="Unassembled WGS sequence"/>
</dbReference>
<comment type="caution">
    <text evidence="11">The sequence shown here is derived from an EMBL/GenBank/DDBJ whole genome shotgun (WGS) entry which is preliminary data.</text>
</comment>
<keyword evidence="3" id="KW-0678">Repressor</keyword>
<evidence type="ECO:0000313" key="11">
    <source>
        <dbReference type="EMBL" id="NMH16625.1"/>
    </source>
</evidence>
<feature type="region of interest" description="Disordered" evidence="9">
    <location>
        <begin position="1"/>
        <end position="38"/>
    </location>
</feature>
<dbReference type="SUPFAM" id="SSF101498">
    <property type="entry name" value="Anti-sigma factor FlgM"/>
    <property type="match status" value="1"/>
</dbReference>
<evidence type="ECO:0000256" key="6">
    <source>
        <dbReference type="ARBA" id="ARBA00023163"/>
    </source>
</evidence>
<comment type="function">
    <text evidence="7">Responsible for the coupling of flagellin expression to flagellar assembly by preventing expression of the flagellin genes when a component of the middle class of proteins is defective. It negatively regulates flagellar genes by inhibiting the activity of FliA by directly binding to FliA.</text>
</comment>
<keyword evidence="11" id="KW-0969">Cilium</keyword>
<dbReference type="Pfam" id="PF04316">
    <property type="entry name" value="FlgM"/>
    <property type="match status" value="1"/>
</dbReference>
<evidence type="ECO:0000256" key="5">
    <source>
        <dbReference type="ARBA" id="ARBA00023015"/>
    </source>
</evidence>
<evidence type="ECO:0000256" key="8">
    <source>
        <dbReference type="ARBA" id="ARBA00030117"/>
    </source>
</evidence>
<sequence>MKIGTPTPPVTGGAEALRPSPAGGHAPSATPRAGSTNDSVAVSRLADLLAQGERAMETTAEIDATRVQEISQAIRDGRFHIDPERIADGLLAGVRDFLILENR</sequence>
<accession>A0ABX1QL14</accession>
<keyword evidence="11" id="KW-0282">Flagellum</keyword>
<keyword evidence="12" id="KW-1185">Reference proteome</keyword>
<feature type="domain" description="Anti-sigma-28 factor FlgM C-terminal" evidence="10">
    <location>
        <begin position="38"/>
        <end position="91"/>
    </location>
</feature>
<evidence type="ECO:0000313" key="12">
    <source>
        <dbReference type="Proteomes" id="UP000669605"/>
    </source>
</evidence>
<proteinExistence type="inferred from homology"/>
<dbReference type="InterPro" id="IPR007412">
    <property type="entry name" value="FlgM"/>
</dbReference>
<dbReference type="InterPro" id="IPR035890">
    <property type="entry name" value="Anti-sigma-28_factor_FlgM_sf"/>
</dbReference>
<evidence type="ECO:0000256" key="4">
    <source>
        <dbReference type="ARBA" id="ARBA00022795"/>
    </source>
</evidence>
<keyword evidence="4" id="KW-1005">Bacterial flagellum biogenesis</keyword>
<evidence type="ECO:0000256" key="7">
    <source>
        <dbReference type="ARBA" id="ARBA00024739"/>
    </source>
</evidence>
<gene>
    <name evidence="11" type="primary">flgM</name>
    <name evidence="11" type="ORF">GV368_05825</name>
</gene>
<keyword evidence="6" id="KW-0804">Transcription</keyword>
<evidence type="ECO:0000256" key="3">
    <source>
        <dbReference type="ARBA" id="ARBA00022491"/>
    </source>
</evidence>
<dbReference type="NCBIfam" id="TIGR03824">
    <property type="entry name" value="FlgM_jcvi"/>
    <property type="match status" value="1"/>
</dbReference>
<evidence type="ECO:0000256" key="2">
    <source>
        <dbReference type="ARBA" id="ARBA00017823"/>
    </source>
</evidence>
<name>A0ABX1QL14_9PROT</name>
<organism evidence="11 12">
    <name type="scientific">Tepidiphilus baoligensis</name>
    <dbReference type="NCBI Taxonomy" id="2698687"/>
    <lineage>
        <taxon>Bacteria</taxon>
        <taxon>Pseudomonadati</taxon>
        <taxon>Pseudomonadota</taxon>
        <taxon>Hydrogenophilia</taxon>
        <taxon>Hydrogenophilales</taxon>
        <taxon>Hydrogenophilaceae</taxon>
        <taxon>Tepidiphilus</taxon>
    </lineage>
</organism>
<reference evidence="11 12" key="1">
    <citation type="journal article" date="2020" name="Curr. Microbiol.">
        <title>Tepidiphilus baoligensis sp. nov., a Novel Bacterium of the Family Hydrogenophilaceae Isolated from an Oil Reservoir.</title>
        <authorList>
            <person name="Zhang X."/>
            <person name="Wang G."/>
            <person name="Ma X."/>
            <person name="Yu J."/>
            <person name="You J."/>
            <person name="Xue Y."/>
            <person name="Ma Y."/>
        </authorList>
    </citation>
    <scope>NUCLEOTIDE SEQUENCE [LARGE SCALE GENOMIC DNA]</scope>
    <source>
        <strain evidence="11 12">B18-69</strain>
    </source>
</reference>
<dbReference type="InterPro" id="IPR031316">
    <property type="entry name" value="FlgM_C"/>
</dbReference>
<keyword evidence="5" id="KW-0805">Transcription regulation</keyword>
<keyword evidence="11" id="KW-0966">Cell projection</keyword>
<protein>
    <recommendedName>
        <fullName evidence="2">Negative regulator of flagellin synthesis</fullName>
    </recommendedName>
    <alternativeName>
        <fullName evidence="8">Anti-sigma-28 factor</fullName>
    </alternativeName>
</protein>
<evidence type="ECO:0000256" key="9">
    <source>
        <dbReference type="SAM" id="MobiDB-lite"/>
    </source>
</evidence>
<dbReference type="RefSeq" id="WP_142804384.1">
    <property type="nucleotide sequence ID" value="NZ_JAAAUB010000006.1"/>
</dbReference>
<evidence type="ECO:0000259" key="10">
    <source>
        <dbReference type="Pfam" id="PF04316"/>
    </source>
</evidence>